<organism evidence="7 8">
    <name type="scientific">Cardiosporidium cionae</name>
    <dbReference type="NCBI Taxonomy" id="476202"/>
    <lineage>
        <taxon>Eukaryota</taxon>
        <taxon>Sar</taxon>
        <taxon>Alveolata</taxon>
        <taxon>Apicomplexa</taxon>
        <taxon>Aconoidasida</taxon>
        <taxon>Nephromycida</taxon>
        <taxon>Cardiosporidium</taxon>
    </lineage>
</organism>
<accession>A0ABQ7J3U1</accession>
<comment type="similarity">
    <text evidence="2">Belongs to the alpha-ketoglutarate dehydrogenase family.</text>
</comment>
<keyword evidence="3" id="KW-0560">Oxidoreductase</keyword>
<evidence type="ECO:0000256" key="2">
    <source>
        <dbReference type="ARBA" id="ARBA00006936"/>
    </source>
</evidence>
<evidence type="ECO:0000259" key="6">
    <source>
        <dbReference type="Pfam" id="PF16870"/>
    </source>
</evidence>
<evidence type="ECO:0000256" key="1">
    <source>
        <dbReference type="ARBA" id="ARBA00001964"/>
    </source>
</evidence>
<dbReference type="EMBL" id="JADAQX010001537">
    <property type="protein sequence ID" value="KAF8817757.1"/>
    <property type="molecule type" value="Genomic_DNA"/>
</dbReference>
<sequence>IERFLQLCDDREDVIHPENWSLQKTSVIQQHNIQVINCTTPSNMFHALRRQMHRGFRKPLIIFSPKQILKMRAAFCSIDAMGEGTRFQRYIADIPAEGSLRENVKRIILCSGQVYYALAAHRQKLDVKNIAIARCEQLSPFPFEKLMDDLKMYPNLEDIIWAQEEHMNAGPWFYTSKRIESCLRSLGYPNGVRAPVYVGRDVNAATAVGDSKIHTEETNQMLMDAFDLSKKTHSYAEHYAEKSIE</sequence>
<feature type="domain" description="Transketolase-like pyrimidine-binding" evidence="5">
    <location>
        <begin position="24"/>
        <end position="70"/>
    </location>
</feature>
<evidence type="ECO:0000256" key="3">
    <source>
        <dbReference type="ARBA" id="ARBA00023002"/>
    </source>
</evidence>
<dbReference type="Pfam" id="PF02779">
    <property type="entry name" value="Transket_pyr"/>
    <property type="match status" value="1"/>
</dbReference>
<proteinExistence type="inferred from homology"/>
<evidence type="ECO:0000259" key="5">
    <source>
        <dbReference type="Pfam" id="PF02779"/>
    </source>
</evidence>
<comment type="cofactor">
    <cofactor evidence="1">
        <name>thiamine diphosphate</name>
        <dbReference type="ChEBI" id="CHEBI:58937"/>
    </cofactor>
</comment>
<dbReference type="Gene3D" id="3.40.50.12470">
    <property type="match status" value="1"/>
</dbReference>
<dbReference type="Proteomes" id="UP000823046">
    <property type="component" value="Unassembled WGS sequence"/>
</dbReference>
<keyword evidence="4" id="KW-0786">Thiamine pyrophosphate</keyword>
<dbReference type="PANTHER" id="PTHR23152">
    <property type="entry name" value="2-OXOGLUTARATE DEHYDROGENASE"/>
    <property type="match status" value="1"/>
</dbReference>
<protein>
    <submittedName>
        <fullName evidence="7">2-oxoglutarate dehydrogenase e1 component, mitochondrial</fullName>
    </submittedName>
</protein>
<gene>
    <name evidence="7" type="primary">OGDH</name>
    <name evidence="7" type="ORF">IE077_002085</name>
</gene>
<dbReference type="Pfam" id="PF16870">
    <property type="entry name" value="OxoGdeHyase_C"/>
    <property type="match status" value="1"/>
</dbReference>
<feature type="non-terminal residue" evidence="7">
    <location>
        <position position="1"/>
    </location>
</feature>
<evidence type="ECO:0000313" key="8">
    <source>
        <dbReference type="Proteomes" id="UP000823046"/>
    </source>
</evidence>
<reference evidence="7 8" key="1">
    <citation type="journal article" date="2020" name="bioRxiv">
        <title>Metabolic contributions of an alphaproteobacterial endosymbiont in the apicomplexan Cardiosporidium cionae.</title>
        <authorList>
            <person name="Hunter E.S."/>
            <person name="Paight C.J."/>
            <person name="Lane C.E."/>
        </authorList>
    </citation>
    <scope>NUCLEOTIDE SEQUENCE [LARGE SCALE GENOMIC DNA]</scope>
    <source>
        <strain evidence="7">ESH_2018</strain>
    </source>
</reference>
<dbReference type="InterPro" id="IPR005475">
    <property type="entry name" value="Transketolase-like_Pyr-bd"/>
</dbReference>
<feature type="domain" description="2-oxoglutarate dehydrogenase E1 component/KDG C-terminal" evidence="6">
    <location>
        <begin position="77"/>
        <end position="226"/>
    </location>
</feature>
<keyword evidence="8" id="KW-1185">Reference proteome</keyword>
<dbReference type="InterPro" id="IPR031717">
    <property type="entry name" value="ODO-1/KGD_C"/>
</dbReference>
<dbReference type="Gene3D" id="3.40.50.11610">
    <property type="entry name" value="Multifunctional 2-oxoglutarate metabolism enzyme, C-terminal domain"/>
    <property type="match status" value="1"/>
</dbReference>
<evidence type="ECO:0000313" key="7">
    <source>
        <dbReference type="EMBL" id="KAF8817757.1"/>
    </source>
</evidence>
<dbReference type="InterPro" id="IPR011603">
    <property type="entry name" value="2oxoglutarate_DH_E1"/>
</dbReference>
<comment type="caution">
    <text evidence="7">The sequence shown here is derived from an EMBL/GenBank/DDBJ whole genome shotgun (WGS) entry which is preliminary data.</text>
</comment>
<evidence type="ECO:0000256" key="4">
    <source>
        <dbReference type="ARBA" id="ARBA00023052"/>
    </source>
</evidence>
<dbReference type="InterPro" id="IPR042179">
    <property type="entry name" value="KGD_C_sf"/>
</dbReference>
<dbReference type="PANTHER" id="PTHR23152:SF4">
    <property type="entry name" value="2-OXOADIPATE DEHYDROGENASE COMPLEX COMPONENT E1"/>
    <property type="match status" value="1"/>
</dbReference>
<name>A0ABQ7J3U1_9APIC</name>